<evidence type="ECO:0000256" key="1">
    <source>
        <dbReference type="SAM" id="Phobius"/>
    </source>
</evidence>
<dbReference type="STRING" id="1492738.FEM21_09730"/>
<gene>
    <name evidence="2" type="ORF">FEM21_09730</name>
</gene>
<name>A0A066WP18_9FLAO</name>
<dbReference type="EMBL" id="JNCA01000009">
    <property type="protein sequence ID" value="KDN55782.1"/>
    <property type="molecule type" value="Genomic_DNA"/>
</dbReference>
<comment type="caution">
    <text evidence="2">The sequence shown here is derived from an EMBL/GenBank/DDBJ whole genome shotgun (WGS) entry which is preliminary data.</text>
</comment>
<organism evidence="2 3">
    <name type="scientific">Flavobacterium seoulense</name>
    <dbReference type="NCBI Taxonomy" id="1492738"/>
    <lineage>
        <taxon>Bacteria</taxon>
        <taxon>Pseudomonadati</taxon>
        <taxon>Bacteroidota</taxon>
        <taxon>Flavobacteriia</taxon>
        <taxon>Flavobacteriales</taxon>
        <taxon>Flavobacteriaceae</taxon>
        <taxon>Flavobacterium</taxon>
    </lineage>
</organism>
<dbReference type="GO" id="GO:0019867">
    <property type="term" value="C:outer membrane"/>
    <property type="evidence" value="ECO:0007669"/>
    <property type="project" value="InterPro"/>
</dbReference>
<dbReference type="eggNOG" id="ENOG5032RR7">
    <property type="taxonomic scope" value="Bacteria"/>
</dbReference>
<dbReference type="Proteomes" id="UP000027064">
    <property type="component" value="Unassembled WGS sequence"/>
</dbReference>
<keyword evidence="1" id="KW-0472">Membrane</keyword>
<dbReference type="AlphaFoldDB" id="A0A066WP18"/>
<dbReference type="PATRIC" id="fig|1492738.3.peg.966"/>
<dbReference type="InterPro" id="IPR007485">
    <property type="entry name" value="LPS_assembly_LptE"/>
</dbReference>
<sequence>MTEFLNFEYWNLEFKNWNLLHIFMKKIYSLFALITLFMLSGCGIYNFTGTGKIDAKTFQVNFFQNNADLVEPGIDRTFTLALQDLLMNQTNLNLVNSGADLTYEGEIVDYRVSPMTATADQQASQNRLKIRVNVRFMNRKKESDDFEKTFEFYYDFPAAAQLQGAVLTTALDEIFERITQDIFNESLAKW</sequence>
<keyword evidence="1" id="KW-1133">Transmembrane helix</keyword>
<keyword evidence="3" id="KW-1185">Reference proteome</keyword>
<feature type="transmembrane region" description="Helical" evidence="1">
    <location>
        <begin position="27"/>
        <end position="47"/>
    </location>
</feature>
<reference evidence="2 3" key="1">
    <citation type="submission" date="2014-05" db="EMBL/GenBank/DDBJ databases">
        <title>Genome Sequence of Flavobacterium sp. EM1321.</title>
        <authorList>
            <person name="Shin S.-K."/>
            <person name="Yi H."/>
        </authorList>
    </citation>
    <scope>NUCLEOTIDE SEQUENCE [LARGE SCALE GENOMIC DNA]</scope>
    <source>
        <strain evidence="2 3">EM1321</strain>
    </source>
</reference>
<keyword evidence="1" id="KW-0812">Transmembrane</keyword>
<protein>
    <recommendedName>
        <fullName evidence="4">Lipoprotein</fullName>
    </recommendedName>
</protein>
<dbReference type="GO" id="GO:0043165">
    <property type="term" value="P:Gram-negative-bacterium-type cell outer membrane assembly"/>
    <property type="evidence" value="ECO:0007669"/>
    <property type="project" value="InterPro"/>
</dbReference>
<evidence type="ECO:0000313" key="3">
    <source>
        <dbReference type="Proteomes" id="UP000027064"/>
    </source>
</evidence>
<evidence type="ECO:0008006" key="4">
    <source>
        <dbReference type="Google" id="ProtNLM"/>
    </source>
</evidence>
<dbReference type="Pfam" id="PF04390">
    <property type="entry name" value="LptE"/>
    <property type="match status" value="1"/>
</dbReference>
<accession>A0A066WP18</accession>
<evidence type="ECO:0000313" key="2">
    <source>
        <dbReference type="EMBL" id="KDN55782.1"/>
    </source>
</evidence>
<proteinExistence type="predicted"/>